<dbReference type="RefSeq" id="WP_106128652.1">
    <property type="nucleotide sequence ID" value="NZ_PVZG01000011.1"/>
</dbReference>
<proteinExistence type="predicted"/>
<evidence type="ECO:0000313" key="2">
    <source>
        <dbReference type="EMBL" id="PRY27117.1"/>
    </source>
</evidence>
<evidence type="ECO:0000259" key="1">
    <source>
        <dbReference type="Pfam" id="PF18029"/>
    </source>
</evidence>
<protein>
    <recommendedName>
        <fullName evidence="1">Glyoxalase-like domain-containing protein</fullName>
    </recommendedName>
</protein>
<accession>A0A2T0S119</accession>
<dbReference type="Gene3D" id="3.10.180.10">
    <property type="entry name" value="2,3-Dihydroxybiphenyl 1,2-Dioxygenase, domain 1"/>
    <property type="match status" value="1"/>
</dbReference>
<comment type="caution">
    <text evidence="2">The sequence shown here is derived from an EMBL/GenBank/DDBJ whole genome shotgun (WGS) entry which is preliminary data.</text>
</comment>
<dbReference type="Pfam" id="PF18029">
    <property type="entry name" value="Glyoxalase_6"/>
    <property type="match status" value="1"/>
</dbReference>
<dbReference type="SUPFAM" id="SSF54593">
    <property type="entry name" value="Glyoxalase/Bleomycin resistance protein/Dihydroxybiphenyl dioxygenase"/>
    <property type="match status" value="1"/>
</dbReference>
<dbReference type="CDD" id="cd06587">
    <property type="entry name" value="VOC"/>
    <property type="match status" value="1"/>
</dbReference>
<gene>
    <name evidence="2" type="ORF">CLV70_11180</name>
</gene>
<evidence type="ECO:0000313" key="3">
    <source>
        <dbReference type="Proteomes" id="UP000239209"/>
    </source>
</evidence>
<reference evidence="2 3" key="1">
    <citation type="submission" date="2018-03" db="EMBL/GenBank/DDBJ databases">
        <title>Genomic Encyclopedia of Archaeal and Bacterial Type Strains, Phase II (KMG-II): from individual species to whole genera.</title>
        <authorList>
            <person name="Goeker M."/>
        </authorList>
    </citation>
    <scope>NUCLEOTIDE SEQUENCE [LARGE SCALE GENOMIC DNA]</scope>
    <source>
        <strain evidence="2 3">DSM 45348</strain>
    </source>
</reference>
<sequence>MTAEQAPRLTVESVNIDCADPERLAAFWAAATGGSVTGRYEDFVFVSPPARGGVKLYFQRVAGTRPGRNTIHLDLATPPGGRETEVRRLIGLGATKKWDVIGEVPWVDWTTMADPEGNLFCVGATHR</sequence>
<organism evidence="2 3">
    <name type="scientific">Pseudosporangium ferrugineum</name>
    <dbReference type="NCBI Taxonomy" id="439699"/>
    <lineage>
        <taxon>Bacteria</taxon>
        <taxon>Bacillati</taxon>
        <taxon>Actinomycetota</taxon>
        <taxon>Actinomycetes</taxon>
        <taxon>Micromonosporales</taxon>
        <taxon>Micromonosporaceae</taxon>
        <taxon>Pseudosporangium</taxon>
    </lineage>
</organism>
<dbReference type="EMBL" id="PVZG01000011">
    <property type="protein sequence ID" value="PRY27117.1"/>
    <property type="molecule type" value="Genomic_DNA"/>
</dbReference>
<dbReference type="PANTHER" id="PTHR35908:SF1">
    <property type="entry name" value="CONSERVED PROTEIN"/>
    <property type="match status" value="1"/>
</dbReference>
<dbReference type="OrthoDB" id="15077at2"/>
<feature type="domain" description="Glyoxalase-like" evidence="1">
    <location>
        <begin position="14"/>
        <end position="122"/>
    </location>
</feature>
<dbReference type="PANTHER" id="PTHR35908">
    <property type="entry name" value="HYPOTHETICAL FUSION PROTEIN"/>
    <property type="match status" value="1"/>
</dbReference>
<name>A0A2T0S119_9ACTN</name>
<dbReference type="InterPro" id="IPR029068">
    <property type="entry name" value="Glyas_Bleomycin-R_OHBP_Dase"/>
</dbReference>
<dbReference type="Proteomes" id="UP000239209">
    <property type="component" value="Unassembled WGS sequence"/>
</dbReference>
<dbReference type="InterPro" id="IPR041581">
    <property type="entry name" value="Glyoxalase_6"/>
</dbReference>
<dbReference type="AlphaFoldDB" id="A0A2T0S119"/>
<keyword evidence="3" id="KW-1185">Reference proteome</keyword>